<gene>
    <name evidence="1" type="ORF">SAMN05216323_104533</name>
</gene>
<organism evidence="1 2">
    <name type="scientific">Williamwhitmania taraxaci</name>
    <dbReference type="NCBI Taxonomy" id="1640674"/>
    <lineage>
        <taxon>Bacteria</taxon>
        <taxon>Pseudomonadati</taxon>
        <taxon>Bacteroidota</taxon>
        <taxon>Bacteroidia</taxon>
        <taxon>Bacteroidales</taxon>
        <taxon>Williamwhitmaniaceae</taxon>
        <taxon>Williamwhitmania</taxon>
    </lineage>
</organism>
<dbReference type="Proteomes" id="UP000199452">
    <property type="component" value="Unassembled WGS sequence"/>
</dbReference>
<dbReference type="OrthoDB" id="1082978at2"/>
<dbReference type="InterPro" id="IPR046228">
    <property type="entry name" value="DUF6261"/>
</dbReference>
<keyword evidence="2" id="KW-1185">Reference proteome</keyword>
<evidence type="ECO:0000313" key="1">
    <source>
        <dbReference type="EMBL" id="SDC70965.1"/>
    </source>
</evidence>
<accession>A0A1G6NUY0</accession>
<protein>
    <submittedName>
        <fullName evidence="1">Uncharacterized protein</fullName>
    </submittedName>
</protein>
<dbReference type="STRING" id="1640674.SAMN05216323_104533"/>
<dbReference type="EMBL" id="FMYP01000045">
    <property type="protein sequence ID" value="SDC70965.1"/>
    <property type="molecule type" value="Genomic_DNA"/>
</dbReference>
<sequence length="237" mass="26576">MVSLTRFPVATAEALAADVINDSEATGSVEITGSKPFVELKRSKDSYTKSFNKVRASPHTERLMAADENRDHRWIGLRTYTLAHTYSWLPDVKTAADQMMAVLDAHGTGIESMAHGEESGKIHKILDDLNKPIYHDSITKMVMEPWIGALVTSQNVYESIDSERTTERASIKDIASATKERRLMQVALKNFIKYVEVMADINTDEVWRNLLAQIGQRVAATEAGYRPAHRDKKEKPS</sequence>
<evidence type="ECO:0000313" key="2">
    <source>
        <dbReference type="Proteomes" id="UP000199452"/>
    </source>
</evidence>
<dbReference type="AlphaFoldDB" id="A0A1G6NUY0"/>
<reference evidence="1 2" key="1">
    <citation type="submission" date="2016-09" db="EMBL/GenBank/DDBJ databases">
        <authorList>
            <person name="Capua I."/>
            <person name="De Benedictis P."/>
            <person name="Joannis T."/>
            <person name="Lombin L.H."/>
            <person name="Cattoli G."/>
        </authorList>
    </citation>
    <scope>NUCLEOTIDE SEQUENCE [LARGE SCALE GENOMIC DNA]</scope>
    <source>
        <strain evidence="1 2">A7P-90m</strain>
    </source>
</reference>
<name>A0A1G6NUY0_9BACT</name>
<proteinExistence type="predicted"/>
<dbReference type="Pfam" id="PF19775">
    <property type="entry name" value="DUF6261"/>
    <property type="match status" value="1"/>
</dbReference>
<dbReference type="RefSeq" id="WP_092439265.1">
    <property type="nucleotide sequence ID" value="NZ_FMYP01000045.1"/>
</dbReference>